<dbReference type="SUPFAM" id="SSF89392">
    <property type="entry name" value="Prokaryotic lipoproteins and lipoprotein localization factors"/>
    <property type="match status" value="1"/>
</dbReference>
<evidence type="ECO:0000256" key="2">
    <source>
        <dbReference type="SAM" id="SignalP"/>
    </source>
</evidence>
<evidence type="ECO:0000256" key="1">
    <source>
        <dbReference type="ARBA" id="ARBA00022729"/>
    </source>
</evidence>
<feature type="chain" id="PRO_5039633872" description="Outer membrane lipoprotein carrier protein LolA" evidence="2">
    <location>
        <begin position="22"/>
        <end position="206"/>
    </location>
</feature>
<reference evidence="3" key="2">
    <citation type="journal article" date="2021" name="PeerJ">
        <title>Extensive microbial diversity within the chicken gut microbiome revealed by metagenomics and culture.</title>
        <authorList>
            <person name="Gilroy R."/>
            <person name="Ravi A."/>
            <person name="Getino M."/>
            <person name="Pursley I."/>
            <person name="Horton D.L."/>
            <person name="Alikhan N.F."/>
            <person name="Baker D."/>
            <person name="Gharbi K."/>
            <person name="Hall N."/>
            <person name="Watson M."/>
            <person name="Adriaenssens E.M."/>
            <person name="Foster-Nyarko E."/>
            <person name="Jarju S."/>
            <person name="Secka A."/>
            <person name="Antonio M."/>
            <person name="Oren A."/>
            <person name="Chaudhuri R.R."/>
            <person name="La Ragione R."/>
            <person name="Hildebrand F."/>
            <person name="Pallen M.J."/>
        </authorList>
    </citation>
    <scope>NUCLEOTIDE SEQUENCE</scope>
    <source>
        <strain evidence="3">6919</strain>
    </source>
</reference>
<evidence type="ECO:0008006" key="5">
    <source>
        <dbReference type="Google" id="ProtNLM"/>
    </source>
</evidence>
<organism evidence="3 4">
    <name type="scientific">Candidatus Limisoma faecipullorum</name>
    <dbReference type="NCBI Taxonomy" id="2840854"/>
    <lineage>
        <taxon>Bacteria</taxon>
        <taxon>Pseudomonadati</taxon>
        <taxon>Bacteroidota</taxon>
        <taxon>Bacteroidia</taxon>
        <taxon>Bacteroidales</taxon>
        <taxon>Candidatus Limisoma</taxon>
    </lineage>
</organism>
<dbReference type="Gene3D" id="2.50.20.10">
    <property type="entry name" value="Lipoprotein localisation LolA/LolB/LppX"/>
    <property type="match status" value="1"/>
</dbReference>
<name>A0A9D9INN1_9BACT</name>
<protein>
    <recommendedName>
        <fullName evidence="5">Outer membrane lipoprotein carrier protein LolA</fullName>
    </recommendedName>
</protein>
<evidence type="ECO:0000313" key="4">
    <source>
        <dbReference type="Proteomes" id="UP000823598"/>
    </source>
</evidence>
<dbReference type="CDD" id="cd16325">
    <property type="entry name" value="LolA"/>
    <property type="match status" value="1"/>
</dbReference>
<accession>A0A9D9INN1</accession>
<gene>
    <name evidence="3" type="ORF">IAB88_02380</name>
</gene>
<evidence type="ECO:0000313" key="3">
    <source>
        <dbReference type="EMBL" id="MBO8475822.1"/>
    </source>
</evidence>
<dbReference type="EMBL" id="JADIMC010000031">
    <property type="protein sequence ID" value="MBO8475822.1"/>
    <property type="molecule type" value="Genomic_DNA"/>
</dbReference>
<sequence>MKKTAVILSLLIAISTLQTFAEDNSQKIIDKVVSTYKAVKGLSAHYAITTDQGVTEGTIIMQGDKFRMISNDLRCWYDGKILWSYSPMSGEVNITEPSDEELQMINPYSIISSFRNAFTTRQVKSSTASNHEVELLPKVNNPDIKSVRLTISRKTYLPVKIVFALADGTSIIIILSQTKGGANYPAATFMFEKSLVPAGTPVIDLR</sequence>
<proteinExistence type="predicted"/>
<dbReference type="Pfam" id="PF16584">
    <property type="entry name" value="LolA_2"/>
    <property type="match status" value="1"/>
</dbReference>
<dbReference type="InterPro" id="IPR004564">
    <property type="entry name" value="OM_lipoprot_carrier_LolA-like"/>
</dbReference>
<reference evidence="3" key="1">
    <citation type="submission" date="2020-10" db="EMBL/GenBank/DDBJ databases">
        <authorList>
            <person name="Gilroy R."/>
        </authorList>
    </citation>
    <scope>NUCLEOTIDE SEQUENCE</scope>
    <source>
        <strain evidence="3">6919</strain>
    </source>
</reference>
<dbReference type="AlphaFoldDB" id="A0A9D9INN1"/>
<dbReference type="Proteomes" id="UP000823598">
    <property type="component" value="Unassembled WGS sequence"/>
</dbReference>
<dbReference type="InterPro" id="IPR029046">
    <property type="entry name" value="LolA/LolB/LppX"/>
</dbReference>
<comment type="caution">
    <text evidence="3">The sequence shown here is derived from an EMBL/GenBank/DDBJ whole genome shotgun (WGS) entry which is preliminary data.</text>
</comment>
<keyword evidence="1 2" id="KW-0732">Signal</keyword>
<feature type="signal peptide" evidence="2">
    <location>
        <begin position="1"/>
        <end position="21"/>
    </location>
</feature>